<dbReference type="SUPFAM" id="SSF54556">
    <property type="entry name" value="Chitinase insertion domain"/>
    <property type="match status" value="1"/>
</dbReference>
<dbReference type="InterPro" id="IPR029070">
    <property type="entry name" value="Chitinase_insertion_sf"/>
</dbReference>
<dbReference type="InterPro" id="IPR011583">
    <property type="entry name" value="Chitinase_II/V-like_cat"/>
</dbReference>
<dbReference type="InterPro" id="IPR036514">
    <property type="entry name" value="SGNH_hydro_sf"/>
</dbReference>
<dbReference type="SUPFAM" id="SSF56219">
    <property type="entry name" value="DNase I-like"/>
    <property type="match status" value="1"/>
</dbReference>
<dbReference type="InterPro" id="IPR001223">
    <property type="entry name" value="Glyco_hydro18_cat"/>
</dbReference>
<dbReference type="SUPFAM" id="SSF51445">
    <property type="entry name" value="(Trans)glycosidases"/>
    <property type="match status" value="1"/>
</dbReference>
<dbReference type="InterPro" id="IPR036573">
    <property type="entry name" value="CBM_sf_5/12"/>
</dbReference>
<evidence type="ECO:0000313" key="7">
    <source>
        <dbReference type="EMBL" id="TQF02577.1"/>
    </source>
</evidence>
<sequence length="1886" mass="201773">MRRPSTVWLTVSLTLSLLLGLVQALLLPAVPASAAVSDYRVATWNIAAKGDRLSSTAPQLIQALNLNLMALQEVRDDPLPGAAQQPLAVVDARDAAVTWTVETSQLTPVAGGTIYYVYRVKTPGIGNRSVVFISDTQVGADRLMIFRPDLHPEDKKDNSFPVLGIQLGDTWFFSAHATSTKPRGNNNSDLIVSDLSEILDGKHLQHWAAMGDFNRLPNPKPSMTPAAVNREKPLNSTFTWGPDEKVYASGKDTYRKGQSRAELDYAVAKNAAAGYHATRLDSQYGSDHYPVVFSTAQVNSAVCVTAPRPMSLLDTAGPACPDQRPPATVALGDSYISGEGGRWEGNANTWATGHAWGTDLAAANCTGPDACDHDLGQVYDVTSYGIGNGCDRSAGSEIAGADIDGAAPDQRFNLACSGATTDAVTSSSFKDEDPQVAQLAQLAQDYQVKTVVLSVGGNDLNFSGIVAECGKAYLYPLRTHCNSSQEATFASGLSTVQNKVTATLQAVRSTMQQAGYPDGSYTLVLQSYPQALPRSTDNRYRQTLGSRYNSGGCPFNDDDSDWAHDSVIPRISNMLQQTARAGGATFLDLQDAFAGHELCAGAAQQATSANSPTSPLPAAQAEWVRWVPYLKDWTQNLGWQSQGDQQEALHPNAYGQQVLSACLSQLVASSPGADTDFRCTNTPGQGPEGVRVRPGSGRGIDATLSVADNEAYFFHGDKYARVTFDKLNAGSAIVGGADAGIKNIADNWPSLRGTPFADKVDAAFSLPDHKGEAYLFSGNQYIRINNVTPGTTNDTRVNGPWDICTGWTSLCKTPELKALFGNGIDSALSVRDNEVYFFKNDQYVLVQANIGSIDQVLNGPKPIAGNWPSLAAADAKDPTAHFSTKIDTGFGVPEWYCNWFQAIVSLGIQCAISNHPGYAAFFSGGKYAVTSVVPGTTDDKLLYGPTRIRDTWTALRNTIFDDQPDAGTALARSMITGPSPGADGDPNGPGPFSTNPADQPGCRPDGMTPTDGVNTPYCLRYDNTGRELLGTAHQRRVVGYFTGWRTGKNGQHMYLPSSIPWGQLTHVNYAFAHLDNNQLSVGPDGPDNPATGMTWPGVPGAETDPTLPYQGNLNLLTKYKKQHPRVRTLISVGGWAETGGVLNPDGSRTGNGGLYTLTTNQDGSVNQPAIDTFADSAVAFIRHYGFDGVDIDYEYPDALPNTGNPADWSVSNPRRPGLTAGYTALMKTLRQKLDAAAAADQHYYELTAAGSSSGYLLRGMADNSALQYLDFVNDMSYDFHGSWNRYVGPNAPLYDDGRDAELTAAGIYDTAHNPEYQQEGYFNTDWSYHYYRGALQSGRINVGVPYYTRGWDHVTGGVGNGLWGTSDLPDQSQCPQGTGSNGGTVACGSGAKGVDNLWHDSNPDGTELGAGSNPMWHAKNLERGITPSYLPRYGLDPTDPANQPSGYSRQWDDTLKAGWLWNDAKKTFLSTEDEQAISTKAQYVKDNGIGGMTIWELGGDYDCPAQGECAPGYTLTNLIGSTLSGAAPYGNTRADQALPQQTIAVTAQLVNYPTDLADMWPMQPTLRITNNTGSALSAGTQLSFDIPTSTTPLLKDAAWHPMTGVAPGRSGPNTGGLGADFHRVTITLGYCEDIQPGKSRDIGIKYYLPITGPANFTITIGGTQYGLAQDNRQGTTLVQPTAPGSTGCQAEPWDAARTYNPALAPFALWHTGNLWKVQDVNSGNVIDHPGDWTTAHLVDSQAGNGNQLWNVVEDGGTGRYRIKSSTGGHEQCLGADGQLADLSVRDCDLSSGQWWQLFDDQGNRLSGGVPADGKAFSLRSEAGSVAEPFNSGVLPGTRIVAGAGDGSTRTVVSSNGYYWKAKYWTKGNVPDATDPNNAWTRLGPVS</sequence>
<dbReference type="SUPFAM" id="SSF51055">
    <property type="entry name" value="Carbohydrate binding domain"/>
    <property type="match status" value="1"/>
</dbReference>
<protein>
    <recommendedName>
        <fullName evidence="6">GH18 domain-containing protein</fullName>
    </recommendedName>
</protein>
<dbReference type="PROSITE" id="PS50231">
    <property type="entry name" value="RICIN_B_LECTIN"/>
    <property type="match status" value="1"/>
</dbReference>
<dbReference type="Pfam" id="PF13472">
    <property type="entry name" value="Lipase_GDSL_2"/>
    <property type="match status" value="1"/>
</dbReference>
<dbReference type="Gene3D" id="3.20.20.80">
    <property type="entry name" value="Glycosidases"/>
    <property type="match status" value="1"/>
</dbReference>
<evidence type="ECO:0000256" key="3">
    <source>
        <dbReference type="ARBA" id="ARBA00023295"/>
    </source>
</evidence>
<dbReference type="SUPFAM" id="SSF50370">
    <property type="entry name" value="Ricin B-like lectins"/>
    <property type="match status" value="1"/>
</dbReference>
<feature type="compositionally biased region" description="Low complexity" evidence="5">
    <location>
        <begin position="977"/>
        <end position="986"/>
    </location>
</feature>
<dbReference type="InterPro" id="IPR001579">
    <property type="entry name" value="Glyco_hydro_18_chit_AS"/>
</dbReference>
<keyword evidence="3 4" id="KW-0326">Glycosidase</keyword>
<dbReference type="CDD" id="cd06548">
    <property type="entry name" value="GH18_chitinase"/>
    <property type="match status" value="1"/>
</dbReference>
<evidence type="ECO:0000313" key="8">
    <source>
        <dbReference type="Proteomes" id="UP000319103"/>
    </source>
</evidence>
<accession>A0A540W0U2</accession>
<dbReference type="InterPro" id="IPR013830">
    <property type="entry name" value="SGNH_hydro"/>
</dbReference>
<dbReference type="SMART" id="SM00120">
    <property type="entry name" value="HX"/>
    <property type="match status" value="3"/>
</dbReference>
<evidence type="ECO:0000256" key="4">
    <source>
        <dbReference type="RuleBase" id="RU000489"/>
    </source>
</evidence>
<dbReference type="PROSITE" id="PS51642">
    <property type="entry name" value="HEMOPEXIN_2"/>
    <property type="match status" value="3"/>
</dbReference>
<dbReference type="GO" id="GO:0005576">
    <property type="term" value="C:extracellular region"/>
    <property type="evidence" value="ECO:0007669"/>
    <property type="project" value="InterPro"/>
</dbReference>
<dbReference type="PANTHER" id="PTHR11177">
    <property type="entry name" value="CHITINASE"/>
    <property type="match status" value="1"/>
</dbReference>
<evidence type="ECO:0000259" key="6">
    <source>
        <dbReference type="PROSITE" id="PS51910"/>
    </source>
</evidence>
<dbReference type="InterPro" id="IPR017853">
    <property type="entry name" value="GH"/>
</dbReference>
<dbReference type="Proteomes" id="UP000319103">
    <property type="component" value="Unassembled WGS sequence"/>
</dbReference>
<keyword evidence="1 4" id="KW-0378">Hydrolase</keyword>
<feature type="domain" description="GH18" evidence="6">
    <location>
        <begin position="1035"/>
        <end position="1526"/>
    </location>
</feature>
<dbReference type="RefSeq" id="WP_141633268.1">
    <property type="nucleotide sequence ID" value="NZ_VIGB01000003.1"/>
</dbReference>
<dbReference type="Gene3D" id="3.60.10.10">
    <property type="entry name" value="Endonuclease/exonuclease/phosphatase"/>
    <property type="match status" value="1"/>
</dbReference>
<feature type="region of interest" description="Disordered" evidence="5">
    <location>
        <begin position="971"/>
        <end position="1012"/>
    </location>
</feature>
<dbReference type="InterPro" id="IPR050314">
    <property type="entry name" value="Glycosyl_Hydrlase_18"/>
</dbReference>
<dbReference type="CDD" id="cd12215">
    <property type="entry name" value="ChiC_BD"/>
    <property type="match status" value="1"/>
</dbReference>
<dbReference type="InterPro" id="IPR036375">
    <property type="entry name" value="Hemopexin-like_dom_sf"/>
</dbReference>
<dbReference type="InterPro" id="IPR003539">
    <property type="entry name" value="CD_toxinB"/>
</dbReference>
<dbReference type="Gene3D" id="2.80.10.50">
    <property type="match status" value="1"/>
</dbReference>
<dbReference type="PRINTS" id="PR01388">
    <property type="entry name" value="CDTOXINB"/>
</dbReference>
<dbReference type="GO" id="GO:0004553">
    <property type="term" value="F:hydrolase activity, hydrolyzing O-glycosyl compounds"/>
    <property type="evidence" value="ECO:0007669"/>
    <property type="project" value="InterPro"/>
</dbReference>
<dbReference type="GO" id="GO:0006032">
    <property type="term" value="P:chitin catabolic process"/>
    <property type="evidence" value="ECO:0007669"/>
    <property type="project" value="UniProtKB-KW"/>
</dbReference>
<dbReference type="Gene3D" id="3.40.50.1110">
    <property type="entry name" value="SGNH hydrolase"/>
    <property type="match status" value="1"/>
</dbReference>
<keyword evidence="2" id="KW-0146">Chitin degradation</keyword>
<comment type="caution">
    <text evidence="7">The sequence shown here is derived from an EMBL/GenBank/DDBJ whole genome shotgun (WGS) entry which is preliminary data.</text>
</comment>
<dbReference type="SUPFAM" id="SSF50923">
    <property type="entry name" value="Hemopexin-like domain"/>
    <property type="match status" value="1"/>
</dbReference>
<organism evidence="7 8">
    <name type="scientific">Kitasatospora acidiphila</name>
    <dbReference type="NCBI Taxonomy" id="2567942"/>
    <lineage>
        <taxon>Bacteria</taxon>
        <taxon>Bacillati</taxon>
        <taxon>Actinomycetota</taxon>
        <taxon>Actinomycetes</taxon>
        <taxon>Kitasatosporales</taxon>
        <taxon>Streptomycetaceae</taxon>
        <taxon>Kitasatospora</taxon>
    </lineage>
</organism>
<dbReference type="GO" id="GO:0030246">
    <property type="term" value="F:carbohydrate binding"/>
    <property type="evidence" value="ECO:0007669"/>
    <property type="project" value="InterPro"/>
</dbReference>
<dbReference type="Pfam" id="PF00045">
    <property type="entry name" value="Hemopexin"/>
    <property type="match status" value="2"/>
</dbReference>
<name>A0A540W0U2_9ACTN</name>
<evidence type="ECO:0000256" key="5">
    <source>
        <dbReference type="SAM" id="MobiDB-lite"/>
    </source>
</evidence>
<dbReference type="CDD" id="cd00161">
    <property type="entry name" value="beta-trefoil_Ricin-like"/>
    <property type="match status" value="1"/>
</dbReference>
<evidence type="ECO:0000256" key="2">
    <source>
        <dbReference type="ARBA" id="ARBA00023024"/>
    </source>
</evidence>
<dbReference type="PANTHER" id="PTHR11177:SF308">
    <property type="entry name" value="CHITINASE A"/>
    <property type="match status" value="1"/>
</dbReference>
<dbReference type="OrthoDB" id="3882626at2"/>
<dbReference type="Gene3D" id="2.110.10.10">
    <property type="entry name" value="Hemopexin-like domain"/>
    <property type="match status" value="2"/>
</dbReference>
<dbReference type="Pfam" id="PF00704">
    <property type="entry name" value="Glyco_hydro_18"/>
    <property type="match status" value="1"/>
</dbReference>
<keyword evidence="2" id="KW-0119">Carbohydrate metabolism</keyword>
<evidence type="ECO:0000256" key="1">
    <source>
        <dbReference type="ARBA" id="ARBA00022801"/>
    </source>
</evidence>
<dbReference type="SMART" id="SM00636">
    <property type="entry name" value="Glyco_18"/>
    <property type="match status" value="1"/>
</dbReference>
<gene>
    <name evidence="7" type="ORF">E6W39_10275</name>
</gene>
<keyword evidence="8" id="KW-1185">Reference proteome</keyword>
<reference evidence="7 8" key="1">
    <citation type="submission" date="2019-06" db="EMBL/GenBank/DDBJ databases">
        <title>Description of Kitasatospora acidophila sp. nov. isolated from pine grove soil, and reclassification of Streptomyces novaecaesareae to Kitasatospora novaeceasareae comb. nov.</title>
        <authorList>
            <person name="Kim M.J."/>
        </authorList>
    </citation>
    <scope>NUCLEOTIDE SEQUENCE [LARGE SCALE GENOMIC DNA]</scope>
    <source>
        <strain evidence="7 8">MMS16-CNU292</strain>
    </source>
</reference>
<dbReference type="InterPro" id="IPR035992">
    <property type="entry name" value="Ricin_B-like_lectins"/>
</dbReference>
<keyword evidence="2" id="KW-0624">Polysaccharide degradation</keyword>
<dbReference type="InterPro" id="IPR018487">
    <property type="entry name" value="Hemopexin-like_repeat"/>
</dbReference>
<dbReference type="PROSITE" id="PS01095">
    <property type="entry name" value="GH18_1"/>
    <property type="match status" value="1"/>
</dbReference>
<dbReference type="Gene3D" id="2.10.10.20">
    <property type="entry name" value="Carbohydrate-binding module superfamily 5/12"/>
    <property type="match status" value="1"/>
</dbReference>
<dbReference type="Pfam" id="PF06483">
    <property type="entry name" value="ChiC"/>
    <property type="match status" value="1"/>
</dbReference>
<dbReference type="GO" id="GO:0008061">
    <property type="term" value="F:chitin binding"/>
    <property type="evidence" value="ECO:0007669"/>
    <property type="project" value="InterPro"/>
</dbReference>
<dbReference type="Gene3D" id="3.10.50.10">
    <property type="match status" value="1"/>
</dbReference>
<dbReference type="SUPFAM" id="SSF52266">
    <property type="entry name" value="SGNH hydrolase"/>
    <property type="match status" value="1"/>
</dbReference>
<dbReference type="GO" id="GO:0005975">
    <property type="term" value="P:carbohydrate metabolic process"/>
    <property type="evidence" value="ECO:0007669"/>
    <property type="project" value="InterPro"/>
</dbReference>
<proteinExistence type="predicted"/>
<dbReference type="PROSITE" id="PS51910">
    <property type="entry name" value="GH18_2"/>
    <property type="match status" value="1"/>
</dbReference>
<dbReference type="EMBL" id="VIGB01000003">
    <property type="protein sequence ID" value="TQF02577.1"/>
    <property type="molecule type" value="Genomic_DNA"/>
</dbReference>
<dbReference type="InterPro" id="IPR009470">
    <property type="entry name" value="Chi_C"/>
</dbReference>
<dbReference type="InterPro" id="IPR036691">
    <property type="entry name" value="Endo/exonu/phosph_ase_sf"/>
</dbReference>